<feature type="non-terminal residue" evidence="13">
    <location>
        <position position="1405"/>
    </location>
</feature>
<feature type="region of interest" description="Disordered" evidence="9">
    <location>
        <begin position="577"/>
        <end position="722"/>
    </location>
</feature>
<reference evidence="14" key="1">
    <citation type="submission" date="2020-01" db="EMBL/GenBank/DDBJ databases">
        <title>Draft genome sequence of the Termite Coptotermes fromosanus.</title>
        <authorList>
            <person name="Itakura S."/>
            <person name="Yosikawa Y."/>
            <person name="Umezawa K."/>
        </authorList>
    </citation>
    <scope>NUCLEOTIDE SEQUENCE [LARGE SCALE GENOMIC DNA]</scope>
</reference>
<feature type="domain" description="BAR" evidence="12">
    <location>
        <begin position="948"/>
        <end position="1171"/>
    </location>
</feature>
<dbReference type="InterPro" id="IPR001452">
    <property type="entry name" value="SH3_domain"/>
</dbReference>
<evidence type="ECO:0000256" key="9">
    <source>
        <dbReference type="SAM" id="MobiDB-lite"/>
    </source>
</evidence>
<dbReference type="PANTHER" id="PTHR22834">
    <property type="entry name" value="NUCLEAR FUSION PROTEIN FUS2"/>
    <property type="match status" value="1"/>
</dbReference>
<protein>
    <recommendedName>
        <fullName evidence="3">Dynamin-binding protein</fullName>
    </recommendedName>
    <alternativeName>
        <fullName evidence="7">Scaffold protein Tuba</fullName>
    </alternativeName>
</protein>
<proteinExistence type="predicted"/>
<feature type="region of interest" description="Disordered" evidence="9">
    <location>
        <begin position="1244"/>
        <end position="1308"/>
    </location>
</feature>
<dbReference type="CDD" id="cd00160">
    <property type="entry name" value="RhoGEF"/>
    <property type="match status" value="1"/>
</dbReference>
<dbReference type="SMART" id="SM00326">
    <property type="entry name" value="SH3"/>
    <property type="match status" value="7"/>
</dbReference>
<evidence type="ECO:0000313" key="13">
    <source>
        <dbReference type="EMBL" id="GFG38617.1"/>
    </source>
</evidence>
<feature type="domain" description="SH3" evidence="10">
    <location>
        <begin position="2"/>
        <end position="61"/>
    </location>
</feature>
<dbReference type="PROSITE" id="PS51021">
    <property type="entry name" value="BAR"/>
    <property type="match status" value="1"/>
</dbReference>
<dbReference type="PRINTS" id="PR00452">
    <property type="entry name" value="SH3DOMAIN"/>
</dbReference>
<dbReference type="PROSITE" id="PS50010">
    <property type="entry name" value="DH_2"/>
    <property type="match status" value="1"/>
</dbReference>
<dbReference type="SUPFAM" id="SSF48065">
    <property type="entry name" value="DBL homology domain (DH-domain)"/>
    <property type="match status" value="1"/>
</dbReference>
<dbReference type="Gene3D" id="1.20.1270.60">
    <property type="entry name" value="Arfaptin homology (AH) domain/BAR domain"/>
    <property type="match status" value="1"/>
</dbReference>
<dbReference type="Proteomes" id="UP000502823">
    <property type="component" value="Unassembled WGS sequence"/>
</dbReference>
<accession>A0A6L2Q9Y5</accession>
<feature type="domain" description="SH3" evidence="10">
    <location>
        <begin position="1354"/>
        <end position="1405"/>
    </location>
</feature>
<dbReference type="SMART" id="SM00721">
    <property type="entry name" value="BAR"/>
    <property type="match status" value="1"/>
</dbReference>
<dbReference type="SMART" id="SM00325">
    <property type="entry name" value="RhoGEF"/>
    <property type="match status" value="1"/>
</dbReference>
<dbReference type="Pfam" id="PF00621">
    <property type="entry name" value="RhoGEF"/>
    <property type="match status" value="1"/>
</dbReference>
<dbReference type="Gene3D" id="1.20.900.10">
    <property type="entry name" value="Dbl homology (DH) domain"/>
    <property type="match status" value="1"/>
</dbReference>
<keyword evidence="14" id="KW-1185">Reference proteome</keyword>
<dbReference type="PRINTS" id="PR00499">
    <property type="entry name" value="P67PHOX"/>
</dbReference>
<evidence type="ECO:0000256" key="7">
    <source>
        <dbReference type="ARBA" id="ARBA00032587"/>
    </source>
</evidence>
<dbReference type="InterPro" id="IPR027267">
    <property type="entry name" value="AH/BAR_dom_sf"/>
</dbReference>
<feature type="domain" description="SH3" evidence="10">
    <location>
        <begin position="299"/>
        <end position="358"/>
    </location>
</feature>
<feature type="compositionally biased region" description="Basic and acidic residues" evidence="9">
    <location>
        <begin position="646"/>
        <end position="657"/>
    </location>
</feature>
<organism evidence="13 14">
    <name type="scientific">Coptotermes formosanus</name>
    <name type="common">Formosan subterranean termite</name>
    <dbReference type="NCBI Taxonomy" id="36987"/>
    <lineage>
        <taxon>Eukaryota</taxon>
        <taxon>Metazoa</taxon>
        <taxon>Ecdysozoa</taxon>
        <taxon>Arthropoda</taxon>
        <taxon>Hexapoda</taxon>
        <taxon>Insecta</taxon>
        <taxon>Pterygota</taxon>
        <taxon>Neoptera</taxon>
        <taxon>Polyneoptera</taxon>
        <taxon>Dictyoptera</taxon>
        <taxon>Blattodea</taxon>
        <taxon>Blattoidea</taxon>
        <taxon>Termitoidae</taxon>
        <taxon>Rhinotermitidae</taxon>
        <taxon>Coptotermes</taxon>
    </lineage>
</organism>
<comment type="subcellular location">
    <subcellularLocation>
        <location evidence="1">Cell junction</location>
    </subcellularLocation>
    <subcellularLocation>
        <location evidence="2">Golgi apparatus</location>
        <location evidence="2">Golgi stack</location>
    </subcellularLocation>
</comment>
<gene>
    <name evidence="13" type="ORF">Cfor_01657</name>
</gene>
<dbReference type="InParanoid" id="A0A6L2Q9Y5"/>
<feature type="compositionally biased region" description="Polar residues" evidence="9">
    <location>
        <begin position="584"/>
        <end position="606"/>
    </location>
</feature>
<evidence type="ECO:0000313" key="14">
    <source>
        <dbReference type="Proteomes" id="UP000502823"/>
    </source>
</evidence>
<evidence type="ECO:0000256" key="5">
    <source>
        <dbReference type="ARBA" id="ARBA00022658"/>
    </source>
</evidence>
<feature type="compositionally biased region" description="Pro residues" evidence="9">
    <location>
        <begin position="659"/>
        <end position="668"/>
    </location>
</feature>
<feature type="domain" description="DH" evidence="11">
    <location>
        <begin position="722"/>
        <end position="908"/>
    </location>
</feature>
<dbReference type="InterPro" id="IPR035899">
    <property type="entry name" value="DBL_dom_sf"/>
</dbReference>
<evidence type="ECO:0000259" key="12">
    <source>
        <dbReference type="PROSITE" id="PS51021"/>
    </source>
</evidence>
<evidence type="ECO:0000256" key="1">
    <source>
        <dbReference type="ARBA" id="ARBA00004282"/>
    </source>
</evidence>
<comment type="caution">
    <text evidence="13">The sequence shown here is derived from an EMBL/GenBank/DDBJ whole genome shotgun (WGS) entry which is preliminary data.</text>
</comment>
<dbReference type="PANTHER" id="PTHR22834:SF20">
    <property type="entry name" value="SH3 DOMAIN-CONTAINING PROTEIN"/>
    <property type="match status" value="1"/>
</dbReference>
<dbReference type="Pfam" id="PF03114">
    <property type="entry name" value="BAR"/>
    <property type="match status" value="1"/>
</dbReference>
<evidence type="ECO:0000259" key="11">
    <source>
        <dbReference type="PROSITE" id="PS50010"/>
    </source>
</evidence>
<evidence type="ECO:0000256" key="6">
    <source>
        <dbReference type="ARBA" id="ARBA00022949"/>
    </source>
</evidence>
<keyword evidence="5" id="KW-0344">Guanine-nucleotide releasing factor</keyword>
<dbReference type="InterPro" id="IPR001331">
    <property type="entry name" value="GDS_CDC24_CS"/>
</dbReference>
<name>A0A6L2Q9Y5_COPFO</name>
<dbReference type="GO" id="GO:0005795">
    <property type="term" value="C:Golgi stack"/>
    <property type="evidence" value="ECO:0007669"/>
    <property type="project" value="UniProtKB-SubCell"/>
</dbReference>
<evidence type="ECO:0000256" key="3">
    <source>
        <dbReference type="ARBA" id="ARBA00018186"/>
    </source>
</evidence>
<feature type="domain" description="SH3" evidence="10">
    <location>
        <begin position="68"/>
        <end position="126"/>
    </location>
</feature>
<dbReference type="Gene3D" id="2.30.30.40">
    <property type="entry name" value="SH3 Domains"/>
    <property type="match status" value="7"/>
</dbReference>
<dbReference type="SUPFAM" id="SSF103657">
    <property type="entry name" value="BAR/IMD domain-like"/>
    <property type="match status" value="1"/>
</dbReference>
<dbReference type="GO" id="GO:0005085">
    <property type="term" value="F:guanyl-nucleotide exchange factor activity"/>
    <property type="evidence" value="ECO:0007669"/>
    <property type="project" value="UniProtKB-KW"/>
</dbReference>
<dbReference type="GO" id="GO:0070161">
    <property type="term" value="C:anchoring junction"/>
    <property type="evidence" value="ECO:0007669"/>
    <property type="project" value="UniProtKB-SubCell"/>
</dbReference>
<keyword evidence="6" id="KW-0965">Cell junction</keyword>
<dbReference type="SUPFAM" id="SSF50044">
    <property type="entry name" value="SH3-domain"/>
    <property type="match status" value="7"/>
</dbReference>
<keyword evidence="4 8" id="KW-0728">SH3 domain</keyword>
<dbReference type="InterPro" id="IPR051492">
    <property type="entry name" value="Dynamin-Rho_GEF"/>
</dbReference>
<dbReference type="PROSITE" id="PS50002">
    <property type="entry name" value="SH3"/>
    <property type="match status" value="6"/>
</dbReference>
<dbReference type="CDD" id="cd00174">
    <property type="entry name" value="SH3"/>
    <property type="match status" value="3"/>
</dbReference>
<dbReference type="InterPro" id="IPR036028">
    <property type="entry name" value="SH3-like_dom_sf"/>
</dbReference>
<evidence type="ECO:0000259" key="10">
    <source>
        <dbReference type="PROSITE" id="PS50002"/>
    </source>
</evidence>
<dbReference type="InterPro" id="IPR004148">
    <property type="entry name" value="BAR_dom"/>
</dbReference>
<feature type="compositionally biased region" description="Polar residues" evidence="9">
    <location>
        <begin position="1244"/>
        <end position="1271"/>
    </location>
</feature>
<sequence>MEEGAVAKVLHDFITVSEGEISVKKGDIVQVLKKVDRHWWYGCCCGKYGNIPGSYLLSLEVPSIEDSHELFATVADFPHQQDGDLSFAKGDLLIVGVSQVNENWWYGRIGERTGMFPVTYVWQLDSRLLKEKSKHLVMNMKARVKMSLKAQLDEEMDLYVGDIVTVTEMMDKDWCRGTCGTRTGIFPSAYVEILHDNGTLKGSETSYTSDFNLRVQHSVSSHSAARLESKDDVDSLLALSPEAQFPPCTQTTDPHTVNDSDILDDDYFKVNMPSVYRTESEIKANKTETCSVQPLLELDVVPYGITLYPFFAQFDNELSFHEGEIVTLCRHIDKDWIEGKIDGKKGIFPKSYVNILVDCEDYRSAVGDASHDSVNELQQFPHSYMNVETGLTTNVFAKVLYNFDAQMNGDLSVHKDEVVWVVSKANGDWCEVRNQSGTVGLCPQNYLAPWLSQNESSKKLFRGASLATDNLLCLFSSAEENTNNNFVDIQYLSSGGSKRKYQNHDFARQGSLFSQQDRSIEDLISKNVETYHASAQTAKFHPSYKHSVNLSENGSAAFMSGNANKCVLGHRLSVPPKLEEDESSNSAEQAKPNSECMQTRHSSPSQYPEDAKMNSFKPVQMHNSSPSQHHDRKTPSHVSRSHFRRRDLSRQSSDRLPHRPAPPVPVPGQKPVHRSLHRAQKQAAELPEHALAEESVALEEQHSVSENDRDVLEERRRKNAEQRQNVITELVLTEKEYVRDLKVTYETYNLHNPRPLEARGIDVKVVFGNILEVMQLAETLLDKLQLAMKGKHEDEQCVGPCFVEMAEQMKCVYGQYCMNHNSALVLLEKYESVEEIQSLFNKGLETLRYQIACFDMGSILIKPVQRILKYPLILNELIKCTEDSHKDKPELLDAVRTMTEVATYINEYKRRKDIVSKYLGDGNTTISSKMSRISLHSVAKKSARLGAILTSTLFGGSTKDPVFDEHESVFHAVEKTIRSFVKDIDIFMSGMHETVSSQLNTAVAVVQFYQDNNSEAKEYHHVQQLICRKFLVEFKKIVEQRVLVPLSTLLELFEGPAILVQKRHDKLLDYDGCCAKADKNKDNRVIQEELLATKSNYEALNSHLLDELPTLNSLACETPFMKSSQGDAVESFAVRHSLLWNQLGRFSFSPKSGKTDTLSRDSNQCQSSSQQAFLQSQYSRDLLYWVVQSRVATEAMELTVEGGNVVGVIKKHNPLGDTSMWFVDNGSTKGFVPKSCLQPVYQSVPSASPTNVPSRISNDVPSLKEPQNSNQRKPKRGTHSPTPRSLEPPPPSYDEVVSSAESSPHLERSRLSAALEHEYHSISDCETDGHAYEEIPESDVTTVYENIPSNGDGNTAGFFYAAYDFEGTGMHTLSVKTGQVVLVLQQHDVQGNSEWWLVEDRVGGK</sequence>
<feature type="domain" description="SH3" evidence="10">
    <location>
        <begin position="392"/>
        <end position="452"/>
    </location>
</feature>
<feature type="compositionally biased region" description="Basic and acidic residues" evidence="9">
    <location>
        <begin position="699"/>
        <end position="721"/>
    </location>
</feature>
<feature type="domain" description="SH3" evidence="10">
    <location>
        <begin position="137"/>
        <end position="196"/>
    </location>
</feature>
<evidence type="ECO:0000256" key="4">
    <source>
        <dbReference type="ARBA" id="ARBA00022443"/>
    </source>
</evidence>
<dbReference type="Pfam" id="PF00018">
    <property type="entry name" value="SH3_1"/>
    <property type="match status" value="2"/>
</dbReference>
<evidence type="ECO:0000256" key="2">
    <source>
        <dbReference type="ARBA" id="ARBA00004348"/>
    </source>
</evidence>
<feature type="compositionally biased region" description="Basic residues" evidence="9">
    <location>
        <begin position="671"/>
        <end position="680"/>
    </location>
</feature>
<dbReference type="OrthoDB" id="27823at2759"/>
<dbReference type="EMBL" id="BLKM01012994">
    <property type="protein sequence ID" value="GFG38617.1"/>
    <property type="molecule type" value="Genomic_DNA"/>
</dbReference>
<dbReference type="InterPro" id="IPR000219">
    <property type="entry name" value="DH_dom"/>
</dbReference>
<dbReference type="GO" id="GO:0035556">
    <property type="term" value="P:intracellular signal transduction"/>
    <property type="evidence" value="ECO:0007669"/>
    <property type="project" value="InterPro"/>
</dbReference>
<evidence type="ECO:0000256" key="8">
    <source>
        <dbReference type="PROSITE-ProRule" id="PRU00192"/>
    </source>
</evidence>
<dbReference type="Pfam" id="PF14604">
    <property type="entry name" value="SH3_9"/>
    <property type="match status" value="3"/>
</dbReference>
<dbReference type="PROSITE" id="PS00741">
    <property type="entry name" value="DH_1"/>
    <property type="match status" value="1"/>
</dbReference>